<name>A0A7S1F9F2_NOCSC</name>
<organism evidence="2">
    <name type="scientific">Noctiluca scintillans</name>
    <name type="common">Sea sparkle</name>
    <name type="synonym">Red tide dinoflagellate</name>
    <dbReference type="NCBI Taxonomy" id="2966"/>
    <lineage>
        <taxon>Eukaryota</taxon>
        <taxon>Sar</taxon>
        <taxon>Alveolata</taxon>
        <taxon>Dinophyceae</taxon>
        <taxon>Noctilucales</taxon>
        <taxon>Noctilucaceae</taxon>
        <taxon>Noctiluca</taxon>
    </lineage>
</organism>
<sequence length="440" mass="47913">MVPGAVPVPARGPVTSGPLPEGWSPAWPITTVAGACASRSSGMGVQRGPPTVERRVVRSSSASTLVRPSNFAGSPRDSLQVRRDRSPSPGLPIQPCGASLALPIGGSLVCPRTAPRGAWSLSEGLQPHAIVLGGSVREPCASPLSQRAWRSQRTELFREDAAACLHRMRVENGKRASPRREKNPMYEDRDRDGSCGHSPVKDHRHSEMSRSASLSALSASCARLSSATQRTGASGRHRATSGTKRAKSRSDGGKLQIMLQKQLHLAEKLASLDAEVRFQKEKMVAKFGALQQQMTIECAERCGSFLQIRRNDSELSESAESNVDELAAPSSKDIRRRVVEACAPEWKSAELSVYRQHVNLVHALERLDVQVLELPREELKSLVGMGFKLYLAESVRRTYKSVRDIYRAPIVEFLNGTANDLPRESSSDVTDEKGLDLSAI</sequence>
<dbReference type="AlphaFoldDB" id="A0A7S1F9F2"/>
<feature type="region of interest" description="Disordered" evidence="1">
    <location>
        <begin position="225"/>
        <end position="253"/>
    </location>
</feature>
<reference evidence="2" key="1">
    <citation type="submission" date="2021-01" db="EMBL/GenBank/DDBJ databases">
        <authorList>
            <person name="Corre E."/>
            <person name="Pelletier E."/>
            <person name="Niang G."/>
            <person name="Scheremetjew M."/>
            <person name="Finn R."/>
            <person name="Kale V."/>
            <person name="Holt S."/>
            <person name="Cochrane G."/>
            <person name="Meng A."/>
            <person name="Brown T."/>
            <person name="Cohen L."/>
        </authorList>
    </citation>
    <scope>NUCLEOTIDE SEQUENCE</scope>
</reference>
<evidence type="ECO:0000256" key="1">
    <source>
        <dbReference type="SAM" id="MobiDB-lite"/>
    </source>
</evidence>
<proteinExistence type="predicted"/>
<feature type="region of interest" description="Disordered" evidence="1">
    <location>
        <begin position="1"/>
        <end position="22"/>
    </location>
</feature>
<accession>A0A7S1F9F2</accession>
<protein>
    <submittedName>
        <fullName evidence="2">Uncharacterized protein</fullName>
    </submittedName>
</protein>
<feature type="compositionally biased region" description="Low complexity" evidence="1">
    <location>
        <begin position="58"/>
        <end position="67"/>
    </location>
</feature>
<feature type="region of interest" description="Disordered" evidence="1">
    <location>
        <begin position="40"/>
        <end position="91"/>
    </location>
</feature>
<dbReference type="EMBL" id="HBFQ01037039">
    <property type="protein sequence ID" value="CAD8851760.1"/>
    <property type="molecule type" value="Transcribed_RNA"/>
</dbReference>
<feature type="compositionally biased region" description="Basic residues" evidence="1">
    <location>
        <begin position="235"/>
        <end position="247"/>
    </location>
</feature>
<feature type="compositionally biased region" description="Basic and acidic residues" evidence="1">
    <location>
        <begin position="172"/>
        <end position="208"/>
    </location>
</feature>
<evidence type="ECO:0000313" key="2">
    <source>
        <dbReference type="EMBL" id="CAD8851760.1"/>
    </source>
</evidence>
<gene>
    <name evidence="2" type="ORF">NSCI0253_LOCUS26110</name>
</gene>
<feature type="compositionally biased region" description="Low complexity" evidence="1">
    <location>
        <begin position="1"/>
        <end position="14"/>
    </location>
</feature>
<feature type="region of interest" description="Disordered" evidence="1">
    <location>
        <begin position="172"/>
        <end position="212"/>
    </location>
</feature>